<dbReference type="AlphaFoldDB" id="A0A455BN10"/>
<organism evidence="2 3">
    <name type="scientific">Physeter macrocephalus</name>
    <name type="common">Sperm whale</name>
    <name type="synonym">Physeter catodon</name>
    <dbReference type="NCBI Taxonomy" id="9755"/>
    <lineage>
        <taxon>Eukaryota</taxon>
        <taxon>Metazoa</taxon>
        <taxon>Chordata</taxon>
        <taxon>Craniata</taxon>
        <taxon>Vertebrata</taxon>
        <taxon>Euteleostomi</taxon>
        <taxon>Mammalia</taxon>
        <taxon>Eutheria</taxon>
        <taxon>Laurasiatheria</taxon>
        <taxon>Artiodactyla</taxon>
        <taxon>Whippomorpha</taxon>
        <taxon>Cetacea</taxon>
        <taxon>Odontoceti</taxon>
        <taxon>Physeteridae</taxon>
        <taxon>Physeter</taxon>
    </lineage>
</organism>
<dbReference type="KEGG" id="pcad:114486961"/>
<feature type="compositionally biased region" description="Basic and acidic residues" evidence="1">
    <location>
        <begin position="65"/>
        <end position="75"/>
    </location>
</feature>
<evidence type="ECO:0000313" key="2">
    <source>
        <dbReference type="Proteomes" id="UP000248484"/>
    </source>
</evidence>
<feature type="compositionally biased region" description="Low complexity" evidence="1">
    <location>
        <begin position="1"/>
        <end position="10"/>
    </location>
</feature>
<feature type="region of interest" description="Disordered" evidence="1">
    <location>
        <begin position="1"/>
        <end position="48"/>
    </location>
</feature>
<name>A0A455BN10_PHYMC</name>
<feature type="region of interest" description="Disordered" evidence="1">
    <location>
        <begin position="60"/>
        <end position="93"/>
    </location>
</feature>
<dbReference type="RefSeq" id="XP_028350299.1">
    <property type="nucleotide sequence ID" value="XM_028494498.2"/>
</dbReference>
<evidence type="ECO:0000256" key="1">
    <source>
        <dbReference type="SAM" id="MobiDB-lite"/>
    </source>
</evidence>
<gene>
    <name evidence="3" type="primary">LOC114486961</name>
</gene>
<feature type="compositionally biased region" description="Low complexity" evidence="1">
    <location>
        <begin position="20"/>
        <end position="33"/>
    </location>
</feature>
<dbReference type="Proteomes" id="UP000248484">
    <property type="component" value="Chromosome 10"/>
</dbReference>
<sequence>MESELAAQEQSRPRRRSRRASGLSAGGAAEPSADTPGPGPDGRNVGNSWFEDHARYYQWIPTPTRGKEGDHRENAKNVTSSDPPPTSPPGVTQALPHLKSLLTGPSAWNTLAPDILDPTPQPQCSLLKYCLLIRST</sequence>
<dbReference type="InParanoid" id="A0A455BN10"/>
<proteinExistence type="predicted"/>
<keyword evidence="2" id="KW-1185">Reference proteome</keyword>
<accession>A0A455BN10</accession>
<dbReference type="GeneID" id="114486961"/>
<reference evidence="3" key="1">
    <citation type="submission" date="2025-08" db="UniProtKB">
        <authorList>
            <consortium name="RefSeq"/>
        </authorList>
    </citation>
    <scope>IDENTIFICATION</scope>
    <source>
        <tissue evidence="3">Muscle</tissue>
    </source>
</reference>
<evidence type="ECO:0000313" key="3">
    <source>
        <dbReference type="RefSeq" id="XP_028350299.1"/>
    </source>
</evidence>
<protein>
    <submittedName>
        <fullName evidence="3">Uncharacterized protein isoform X1</fullName>
    </submittedName>
</protein>